<evidence type="ECO:0008006" key="4">
    <source>
        <dbReference type="Google" id="ProtNLM"/>
    </source>
</evidence>
<comment type="caution">
    <text evidence="2">The sequence shown here is derived from an EMBL/GenBank/DDBJ whole genome shotgun (WGS) entry which is preliminary data.</text>
</comment>
<dbReference type="OrthoDB" id="528158at2"/>
<sequence>MTQSFSNHSNARADFTNIATSIPIYIILTLFLLLSGACTGYIYSRLAKINLFTAMLATVPGGVGVMAAIAADYNRNVTLVALSQVFRVTSVVILIPFNSKSISQHIFIYI</sequence>
<feature type="transmembrane region" description="Helical" evidence="1">
    <location>
        <begin position="51"/>
        <end position="71"/>
    </location>
</feature>
<evidence type="ECO:0000313" key="2">
    <source>
        <dbReference type="EMBL" id="RUT01875.1"/>
    </source>
</evidence>
<keyword evidence="1" id="KW-1133">Transmembrane helix</keyword>
<keyword evidence="1" id="KW-0472">Membrane</keyword>
<reference evidence="2" key="2">
    <citation type="journal article" date="2019" name="Genome Biol. Evol.">
        <title>Day and night: Metabolic profiles and evolutionary relationships of six axenic non-marine cyanobacteria.</title>
        <authorList>
            <person name="Will S.E."/>
            <person name="Henke P."/>
            <person name="Boedeker C."/>
            <person name="Huang S."/>
            <person name="Brinkmann H."/>
            <person name="Rohde M."/>
            <person name="Jarek M."/>
            <person name="Friedl T."/>
            <person name="Seufert S."/>
            <person name="Schumacher M."/>
            <person name="Overmann J."/>
            <person name="Neumann-Schaal M."/>
            <person name="Petersen J."/>
        </authorList>
    </citation>
    <scope>NUCLEOTIDE SEQUENCE [LARGE SCALE GENOMIC DNA]</scope>
    <source>
        <strain evidence="2">PCC 7102</strain>
    </source>
</reference>
<dbReference type="Pfam" id="PF05145">
    <property type="entry name" value="AbrB"/>
    <property type="match status" value="1"/>
</dbReference>
<evidence type="ECO:0000256" key="1">
    <source>
        <dbReference type="SAM" id="Phobius"/>
    </source>
</evidence>
<organism evidence="2 3">
    <name type="scientific">Dulcicalothrix desertica PCC 7102</name>
    <dbReference type="NCBI Taxonomy" id="232991"/>
    <lineage>
        <taxon>Bacteria</taxon>
        <taxon>Bacillati</taxon>
        <taxon>Cyanobacteriota</taxon>
        <taxon>Cyanophyceae</taxon>
        <taxon>Nostocales</taxon>
        <taxon>Calotrichaceae</taxon>
        <taxon>Dulcicalothrix</taxon>
    </lineage>
</organism>
<gene>
    <name evidence="2" type="ORF">DSM106972_064980</name>
</gene>
<keyword evidence="1" id="KW-0812">Transmembrane</keyword>
<dbReference type="Proteomes" id="UP000271624">
    <property type="component" value="Unassembled WGS sequence"/>
</dbReference>
<evidence type="ECO:0000313" key="3">
    <source>
        <dbReference type="Proteomes" id="UP000271624"/>
    </source>
</evidence>
<dbReference type="EMBL" id="RSCL01000018">
    <property type="protein sequence ID" value="RUT01875.1"/>
    <property type="molecule type" value="Genomic_DNA"/>
</dbReference>
<accession>A0A3S1ISZ9</accession>
<dbReference type="PANTHER" id="PTHR38457:SF1">
    <property type="entry name" value="REGULATOR ABRB-RELATED"/>
    <property type="match status" value="1"/>
</dbReference>
<reference evidence="2" key="1">
    <citation type="submission" date="2018-12" db="EMBL/GenBank/DDBJ databases">
        <authorList>
            <person name="Will S."/>
            <person name="Neumann-Schaal M."/>
            <person name="Henke P."/>
        </authorList>
    </citation>
    <scope>NUCLEOTIDE SEQUENCE</scope>
    <source>
        <strain evidence="2">PCC 7102</strain>
    </source>
</reference>
<dbReference type="GO" id="GO:0010468">
    <property type="term" value="P:regulation of gene expression"/>
    <property type="evidence" value="ECO:0007669"/>
    <property type="project" value="InterPro"/>
</dbReference>
<dbReference type="AlphaFoldDB" id="A0A3S1ISZ9"/>
<dbReference type="GO" id="GO:0016020">
    <property type="term" value="C:membrane"/>
    <property type="evidence" value="ECO:0007669"/>
    <property type="project" value="InterPro"/>
</dbReference>
<feature type="transmembrane region" description="Helical" evidence="1">
    <location>
        <begin position="22"/>
        <end position="44"/>
    </location>
</feature>
<dbReference type="PANTHER" id="PTHR38457">
    <property type="entry name" value="REGULATOR ABRB-RELATED"/>
    <property type="match status" value="1"/>
</dbReference>
<protein>
    <recommendedName>
        <fullName evidence="4">Membrane protein AbrB duplication</fullName>
    </recommendedName>
</protein>
<dbReference type="InterPro" id="IPR007820">
    <property type="entry name" value="AbrB_fam"/>
</dbReference>
<proteinExistence type="predicted"/>
<keyword evidence="3" id="KW-1185">Reference proteome</keyword>
<name>A0A3S1ISZ9_9CYAN</name>